<keyword evidence="1" id="KW-0812">Transmembrane</keyword>
<evidence type="ECO:0008006" key="4">
    <source>
        <dbReference type="Google" id="ProtNLM"/>
    </source>
</evidence>
<dbReference type="Pfam" id="PF12675">
    <property type="entry name" value="DUF3795"/>
    <property type="match status" value="1"/>
</dbReference>
<gene>
    <name evidence="2" type="ORF">U27_01385</name>
</gene>
<sequence length="179" mass="20610">MSTLHAQDHTPDKRLAAVCGLFCPACTLYIATQEDPQRLKRLAERFQLSEEEMRCDGCRAEKRGPYCQTCKMIVCATEKGLDFCGECDEYPCEELKSFQAAAPHRKELWNAQARIKEVGYAQWFQEMYAEYTCPQCQTLNSAYDLVCRNCGQDPSCRYVSRHKPAIMQHLDKSNAMRTR</sequence>
<evidence type="ECO:0000256" key="1">
    <source>
        <dbReference type="SAM" id="Phobius"/>
    </source>
</evidence>
<evidence type="ECO:0000313" key="2">
    <source>
        <dbReference type="EMBL" id="GAK61484.1"/>
    </source>
</evidence>
<keyword evidence="1" id="KW-0472">Membrane</keyword>
<dbReference type="InterPro" id="IPR024227">
    <property type="entry name" value="DUF3795"/>
</dbReference>
<dbReference type="STRING" id="1499967.U27_01385"/>
<dbReference type="HOGENOM" id="CLU_129665_0_0_0"/>
<dbReference type="EMBL" id="DF820479">
    <property type="protein sequence ID" value="GAK61484.1"/>
    <property type="molecule type" value="Genomic_DNA"/>
</dbReference>
<keyword evidence="1" id="KW-1133">Transmembrane helix</keyword>
<accession>A0A081CA79</accession>
<keyword evidence="3" id="KW-1185">Reference proteome</keyword>
<organism evidence="2">
    <name type="scientific">Vecturithrix granuli</name>
    <dbReference type="NCBI Taxonomy" id="1499967"/>
    <lineage>
        <taxon>Bacteria</taxon>
        <taxon>Candidatus Moduliflexota</taxon>
        <taxon>Candidatus Vecturitrichia</taxon>
        <taxon>Candidatus Vecturitrichales</taxon>
        <taxon>Candidatus Vecturitrichaceae</taxon>
        <taxon>Candidatus Vecturithrix</taxon>
    </lineage>
</organism>
<reference evidence="2" key="1">
    <citation type="journal article" date="2015" name="PeerJ">
        <title>First genomic representation of candidate bacterial phylum KSB3 points to enhanced environmental sensing as a trigger of wastewater bulking.</title>
        <authorList>
            <person name="Sekiguchi Y."/>
            <person name="Ohashi A."/>
            <person name="Parks D.H."/>
            <person name="Yamauchi T."/>
            <person name="Tyson G.W."/>
            <person name="Hugenholtz P."/>
        </authorList>
    </citation>
    <scope>NUCLEOTIDE SEQUENCE [LARGE SCALE GENOMIC DNA]</scope>
</reference>
<name>A0A081CA79_VECG1</name>
<feature type="transmembrane region" description="Helical" evidence="1">
    <location>
        <begin position="15"/>
        <end position="32"/>
    </location>
</feature>
<protein>
    <recommendedName>
        <fullName evidence="4">DUF3795 domain-containing protein</fullName>
    </recommendedName>
</protein>
<evidence type="ECO:0000313" key="3">
    <source>
        <dbReference type="Proteomes" id="UP000030661"/>
    </source>
</evidence>
<dbReference type="AlphaFoldDB" id="A0A081CA79"/>
<dbReference type="eggNOG" id="COG1765">
    <property type="taxonomic scope" value="Bacteria"/>
</dbReference>
<proteinExistence type="predicted"/>
<dbReference type="Proteomes" id="UP000030661">
    <property type="component" value="Unassembled WGS sequence"/>
</dbReference>